<evidence type="ECO:0000256" key="2">
    <source>
        <dbReference type="ARBA" id="ARBA00012961"/>
    </source>
</evidence>
<keyword evidence="4" id="KW-0808">Transferase</keyword>
<evidence type="ECO:0000256" key="4">
    <source>
        <dbReference type="ARBA" id="ARBA00022679"/>
    </source>
</evidence>
<dbReference type="PROSITE" id="PS50052">
    <property type="entry name" value="GUANYLATE_KINASE_2"/>
    <property type="match status" value="1"/>
</dbReference>
<dbReference type="PROSITE" id="PS00856">
    <property type="entry name" value="GUANYLATE_KINASE_1"/>
    <property type="match status" value="1"/>
</dbReference>
<comment type="similarity">
    <text evidence="1">Belongs to the guanylate kinase family.</text>
</comment>
<dbReference type="Gene3D" id="3.40.50.300">
    <property type="entry name" value="P-loop containing nucleotide triphosphate hydrolases"/>
    <property type="match status" value="1"/>
</dbReference>
<evidence type="ECO:0000256" key="6">
    <source>
        <dbReference type="ARBA" id="ARBA00030128"/>
    </source>
</evidence>
<organism evidence="8 9">
    <name type="scientific">Acetobacter pasteurianus NBRC 3188</name>
    <dbReference type="NCBI Taxonomy" id="1226663"/>
    <lineage>
        <taxon>Bacteria</taxon>
        <taxon>Pseudomonadati</taxon>
        <taxon>Pseudomonadota</taxon>
        <taxon>Alphaproteobacteria</taxon>
        <taxon>Acetobacterales</taxon>
        <taxon>Acetobacteraceae</taxon>
        <taxon>Acetobacter</taxon>
    </lineage>
</organism>
<dbReference type="PANTHER" id="PTHR23117">
    <property type="entry name" value="GUANYLATE KINASE-RELATED"/>
    <property type="match status" value="1"/>
</dbReference>
<dbReference type="Proteomes" id="UP000287300">
    <property type="component" value="Unassembled WGS sequence"/>
</dbReference>
<dbReference type="RefSeq" id="WP_124296568.1">
    <property type="nucleotide sequence ID" value="NZ_BDES01000079.1"/>
</dbReference>
<dbReference type="FunFam" id="3.30.63.10:FF:000002">
    <property type="entry name" value="Guanylate kinase 1"/>
    <property type="match status" value="1"/>
</dbReference>
<gene>
    <name evidence="8" type="primary">gmk</name>
    <name evidence="8" type="ORF">NBRC3188_2970</name>
</gene>
<evidence type="ECO:0000259" key="7">
    <source>
        <dbReference type="PROSITE" id="PS50052"/>
    </source>
</evidence>
<comment type="caution">
    <text evidence="8">The sequence shown here is derived from an EMBL/GenBank/DDBJ whole genome shotgun (WGS) entry which is preliminary data.</text>
</comment>
<dbReference type="SUPFAM" id="SSF52540">
    <property type="entry name" value="P-loop containing nucleoside triphosphate hydrolases"/>
    <property type="match status" value="1"/>
</dbReference>
<dbReference type="InterPro" id="IPR008144">
    <property type="entry name" value="Guanylate_kin-like_dom"/>
</dbReference>
<accession>A0A401WYA0</accession>
<sequence length="198" mass="22297">MICVIVGPSGSGKSTFAKYICQFGGVEVISTTTRDPRQHETDGVDYNFISKEQFHKLVEKDGFLEWAEFCGNFYGITKQALSDALSTSPQNCAVVVAEINGYRNLLKLSDKLGQYVMGVFLSIDRDTILRRLEKRNLPNKILEQRISLIDLEIKQELELNQRQENLVLTNPSLSDMKEYARIIAQSSSKEGVPPFVLS</sequence>
<feature type="domain" description="Guanylate kinase-like" evidence="7">
    <location>
        <begin position="1"/>
        <end position="188"/>
    </location>
</feature>
<keyword evidence="5 8" id="KW-0418">Kinase</keyword>
<protein>
    <recommendedName>
        <fullName evidence="3">Guanylate kinase</fullName>
        <ecNumber evidence="2">2.7.4.8</ecNumber>
    </recommendedName>
    <alternativeName>
        <fullName evidence="6">GMP kinase</fullName>
    </alternativeName>
</protein>
<dbReference type="GO" id="GO:0004385">
    <property type="term" value="F:GMP kinase activity"/>
    <property type="evidence" value="ECO:0007669"/>
    <property type="project" value="UniProtKB-EC"/>
</dbReference>
<dbReference type="InterPro" id="IPR008145">
    <property type="entry name" value="GK/Ca_channel_bsu"/>
</dbReference>
<dbReference type="PANTHER" id="PTHR23117:SF13">
    <property type="entry name" value="GUANYLATE KINASE"/>
    <property type="match status" value="1"/>
</dbReference>
<name>A0A401WYA0_ACEPA</name>
<evidence type="ECO:0000256" key="5">
    <source>
        <dbReference type="ARBA" id="ARBA00022777"/>
    </source>
</evidence>
<dbReference type="InterPro" id="IPR027417">
    <property type="entry name" value="P-loop_NTPase"/>
</dbReference>
<dbReference type="Pfam" id="PF00625">
    <property type="entry name" value="Guanylate_kin"/>
    <property type="match status" value="1"/>
</dbReference>
<evidence type="ECO:0000256" key="1">
    <source>
        <dbReference type="ARBA" id="ARBA00005790"/>
    </source>
</evidence>
<evidence type="ECO:0000313" key="9">
    <source>
        <dbReference type="Proteomes" id="UP000287300"/>
    </source>
</evidence>
<dbReference type="AlphaFoldDB" id="A0A401WYA0"/>
<proteinExistence type="inferred from homology"/>
<dbReference type="CDD" id="cd00071">
    <property type="entry name" value="GMPK"/>
    <property type="match status" value="1"/>
</dbReference>
<reference evidence="8 9" key="1">
    <citation type="submission" date="2016-06" db="EMBL/GenBank/DDBJ databases">
        <title>Acetobacter pasteurianus NBRC 3188 whole genome sequencing project.</title>
        <authorList>
            <person name="Matsutani M."/>
            <person name="Shiwa Y."/>
            <person name="Okamoto-Kainuma A."/>
            <person name="Ishikawa M."/>
            <person name="Koizumi Y."/>
            <person name="Yoshikawa H."/>
            <person name="Yakushi T."/>
            <person name="Matsushita K."/>
        </authorList>
    </citation>
    <scope>NUCLEOTIDE SEQUENCE [LARGE SCALE GENOMIC DNA]</scope>
    <source>
        <strain evidence="8 9">NBRC 3188</strain>
    </source>
</reference>
<dbReference type="GO" id="GO:0005829">
    <property type="term" value="C:cytosol"/>
    <property type="evidence" value="ECO:0007669"/>
    <property type="project" value="TreeGrafter"/>
</dbReference>
<dbReference type="SMART" id="SM00072">
    <property type="entry name" value="GuKc"/>
    <property type="match status" value="1"/>
</dbReference>
<evidence type="ECO:0000313" key="8">
    <source>
        <dbReference type="EMBL" id="GCD54273.1"/>
    </source>
</evidence>
<evidence type="ECO:0000256" key="3">
    <source>
        <dbReference type="ARBA" id="ARBA00016296"/>
    </source>
</evidence>
<dbReference type="EMBL" id="BDES01000079">
    <property type="protein sequence ID" value="GCD54273.1"/>
    <property type="molecule type" value="Genomic_DNA"/>
</dbReference>
<dbReference type="InterPro" id="IPR020590">
    <property type="entry name" value="Guanylate_kinase_CS"/>
</dbReference>
<dbReference type="EC" id="2.7.4.8" evidence="2"/>